<feature type="domain" description="HTH merR-type" evidence="5">
    <location>
        <begin position="1"/>
        <end position="70"/>
    </location>
</feature>
<dbReference type="Gene3D" id="1.10.1660.10">
    <property type="match status" value="1"/>
</dbReference>
<dbReference type="InterPro" id="IPR000551">
    <property type="entry name" value="MerR-type_HTH_dom"/>
</dbReference>
<dbReference type="SUPFAM" id="SSF46955">
    <property type="entry name" value="Putative DNA-binding domain"/>
    <property type="match status" value="1"/>
</dbReference>
<gene>
    <name evidence="6" type="ORF">H9872_04005</name>
</gene>
<dbReference type="PROSITE" id="PS50937">
    <property type="entry name" value="HTH_MERR_2"/>
    <property type="match status" value="1"/>
</dbReference>
<protein>
    <submittedName>
        <fullName evidence="6">MerR family transcriptional regulator</fullName>
    </submittedName>
</protein>
<dbReference type="GO" id="GO:0003677">
    <property type="term" value="F:DNA binding"/>
    <property type="evidence" value="ECO:0007669"/>
    <property type="project" value="UniProtKB-KW"/>
</dbReference>
<keyword evidence="3" id="KW-0238">DNA-binding</keyword>
<dbReference type="EMBL" id="JAHLFQ010000082">
    <property type="protein sequence ID" value="MBU3803903.1"/>
    <property type="molecule type" value="Genomic_DNA"/>
</dbReference>
<name>A0A9E2KBH8_9FIRM</name>
<keyword evidence="4" id="KW-0804">Transcription</keyword>
<comment type="caution">
    <text evidence="6">The sequence shown here is derived from an EMBL/GenBank/DDBJ whole genome shotgun (WGS) entry which is preliminary data.</text>
</comment>
<dbReference type="InterPro" id="IPR047057">
    <property type="entry name" value="MerR_fam"/>
</dbReference>
<dbReference type="CDD" id="cd01109">
    <property type="entry name" value="HTH_YyaN"/>
    <property type="match status" value="1"/>
</dbReference>
<organism evidence="6 7">
    <name type="scientific">Candidatus Cellulosilyticum pullistercoris</name>
    <dbReference type="NCBI Taxonomy" id="2838521"/>
    <lineage>
        <taxon>Bacteria</taxon>
        <taxon>Bacillati</taxon>
        <taxon>Bacillota</taxon>
        <taxon>Clostridia</taxon>
        <taxon>Lachnospirales</taxon>
        <taxon>Cellulosilyticaceae</taxon>
        <taxon>Cellulosilyticum</taxon>
    </lineage>
</organism>
<evidence type="ECO:0000256" key="2">
    <source>
        <dbReference type="ARBA" id="ARBA00023015"/>
    </source>
</evidence>
<evidence type="ECO:0000313" key="6">
    <source>
        <dbReference type="EMBL" id="MBU3803903.1"/>
    </source>
</evidence>
<evidence type="ECO:0000259" key="5">
    <source>
        <dbReference type="PROSITE" id="PS50937"/>
    </source>
</evidence>
<evidence type="ECO:0000256" key="4">
    <source>
        <dbReference type="ARBA" id="ARBA00023163"/>
    </source>
</evidence>
<sequence length="141" mass="16688">MYSMKEVCEKVGMTYETLKFYCNKGLIPNVKRDQRNYRVFDDQDVAWIKSLSCLKRCGMSMMEMKEYVDLCLKGESSIHKRKAILEIKKKSLQEKLQEVEECIDYIDTKQQFYDDVLNGKIKYVSHLINVDEKNEGYGKQN</sequence>
<dbReference type="Pfam" id="PF13411">
    <property type="entry name" value="MerR_1"/>
    <property type="match status" value="1"/>
</dbReference>
<reference evidence="6" key="1">
    <citation type="journal article" date="2021" name="PeerJ">
        <title>Extensive microbial diversity within the chicken gut microbiome revealed by metagenomics and culture.</title>
        <authorList>
            <person name="Gilroy R."/>
            <person name="Ravi A."/>
            <person name="Getino M."/>
            <person name="Pursley I."/>
            <person name="Horton D.L."/>
            <person name="Alikhan N.F."/>
            <person name="Baker D."/>
            <person name="Gharbi K."/>
            <person name="Hall N."/>
            <person name="Watson M."/>
            <person name="Adriaenssens E.M."/>
            <person name="Foster-Nyarko E."/>
            <person name="Jarju S."/>
            <person name="Secka A."/>
            <person name="Antonio M."/>
            <person name="Oren A."/>
            <person name="Chaudhuri R.R."/>
            <person name="La Ragione R."/>
            <person name="Hildebrand F."/>
            <person name="Pallen M.J."/>
        </authorList>
    </citation>
    <scope>NUCLEOTIDE SEQUENCE</scope>
    <source>
        <strain evidence="6">B5-657</strain>
    </source>
</reference>
<proteinExistence type="predicted"/>
<keyword evidence="1" id="KW-0678">Repressor</keyword>
<dbReference type="SMART" id="SM00422">
    <property type="entry name" value="HTH_MERR"/>
    <property type="match status" value="1"/>
</dbReference>
<evidence type="ECO:0000256" key="1">
    <source>
        <dbReference type="ARBA" id="ARBA00022491"/>
    </source>
</evidence>
<accession>A0A9E2KBH8</accession>
<dbReference type="InterPro" id="IPR009061">
    <property type="entry name" value="DNA-bd_dom_put_sf"/>
</dbReference>
<dbReference type="GO" id="GO:0003700">
    <property type="term" value="F:DNA-binding transcription factor activity"/>
    <property type="evidence" value="ECO:0007669"/>
    <property type="project" value="InterPro"/>
</dbReference>
<dbReference type="PANTHER" id="PTHR30204">
    <property type="entry name" value="REDOX-CYCLING DRUG-SENSING TRANSCRIPTIONAL ACTIVATOR SOXR"/>
    <property type="match status" value="1"/>
</dbReference>
<dbReference type="Proteomes" id="UP000824229">
    <property type="component" value="Unassembled WGS sequence"/>
</dbReference>
<keyword evidence="2" id="KW-0805">Transcription regulation</keyword>
<reference evidence="6" key="2">
    <citation type="submission" date="2021-04" db="EMBL/GenBank/DDBJ databases">
        <authorList>
            <person name="Gilroy R."/>
        </authorList>
    </citation>
    <scope>NUCLEOTIDE SEQUENCE</scope>
    <source>
        <strain evidence="6">B5-657</strain>
    </source>
</reference>
<evidence type="ECO:0000313" key="7">
    <source>
        <dbReference type="Proteomes" id="UP000824229"/>
    </source>
</evidence>
<dbReference type="PANTHER" id="PTHR30204:SF69">
    <property type="entry name" value="MERR-FAMILY TRANSCRIPTIONAL REGULATOR"/>
    <property type="match status" value="1"/>
</dbReference>
<dbReference type="AlphaFoldDB" id="A0A9E2KBH8"/>
<evidence type="ECO:0000256" key="3">
    <source>
        <dbReference type="ARBA" id="ARBA00023125"/>
    </source>
</evidence>